<proteinExistence type="predicted"/>
<organism evidence="1">
    <name type="scientific">Octopus bimaculoides</name>
    <name type="common">California two-spotted octopus</name>
    <dbReference type="NCBI Taxonomy" id="37653"/>
    <lineage>
        <taxon>Eukaryota</taxon>
        <taxon>Metazoa</taxon>
        <taxon>Spiralia</taxon>
        <taxon>Lophotrochozoa</taxon>
        <taxon>Mollusca</taxon>
        <taxon>Cephalopoda</taxon>
        <taxon>Coleoidea</taxon>
        <taxon>Octopodiformes</taxon>
        <taxon>Octopoda</taxon>
        <taxon>Incirrata</taxon>
        <taxon>Octopodidae</taxon>
        <taxon>Octopus</taxon>
    </lineage>
</organism>
<dbReference type="AlphaFoldDB" id="A0A0L8GNW5"/>
<reference evidence="1" key="1">
    <citation type="submission" date="2015-07" db="EMBL/GenBank/DDBJ databases">
        <title>MeaNS - Measles Nucleotide Surveillance Program.</title>
        <authorList>
            <person name="Tran T."/>
            <person name="Druce J."/>
        </authorList>
    </citation>
    <scope>NUCLEOTIDE SEQUENCE</scope>
    <source>
        <strain evidence="1">UCB-OBI-ISO-001</strain>
        <tissue evidence="1">Gonad</tissue>
    </source>
</reference>
<dbReference type="EMBL" id="KQ420990">
    <property type="protein sequence ID" value="KOF78666.1"/>
    <property type="molecule type" value="Genomic_DNA"/>
</dbReference>
<evidence type="ECO:0000313" key="1">
    <source>
        <dbReference type="EMBL" id="KOF78666.1"/>
    </source>
</evidence>
<name>A0A0L8GNW5_OCTBM</name>
<gene>
    <name evidence="1" type="ORF">OCBIM_22030439mg</name>
</gene>
<sequence length="76" mass="8720">MVVCVHVRVCVCVCVLFDGFHPLLVDHCSNLLAIILQSHIQSKLEVFKTLEERDNSCSKCYVYLLIPRITIQKCLE</sequence>
<protein>
    <submittedName>
        <fullName evidence="1">Uncharacterized protein</fullName>
    </submittedName>
</protein>
<accession>A0A0L8GNW5</accession>